<evidence type="ECO:0000256" key="6">
    <source>
        <dbReference type="PROSITE-ProRule" id="PRU00104"/>
    </source>
</evidence>
<evidence type="ECO:0000256" key="7">
    <source>
        <dbReference type="SAM" id="MobiDB-lite"/>
    </source>
</evidence>
<dbReference type="GO" id="GO:0000209">
    <property type="term" value="P:protein polyubiquitination"/>
    <property type="evidence" value="ECO:0007669"/>
    <property type="project" value="TreeGrafter"/>
</dbReference>
<dbReference type="Gramene" id="GBG64152">
    <property type="protein sequence ID" value="GBG64152"/>
    <property type="gene ID" value="CBR_g40851"/>
</dbReference>
<proteinExistence type="predicted"/>
<dbReference type="InterPro" id="IPR029071">
    <property type="entry name" value="Ubiquitin-like_domsf"/>
</dbReference>
<evidence type="ECO:0000256" key="5">
    <source>
        <dbReference type="ARBA" id="ARBA00022786"/>
    </source>
</evidence>
<organism evidence="10 11">
    <name type="scientific">Chara braunii</name>
    <name type="common">Braun's stonewort</name>
    <dbReference type="NCBI Taxonomy" id="69332"/>
    <lineage>
        <taxon>Eukaryota</taxon>
        <taxon>Viridiplantae</taxon>
        <taxon>Streptophyta</taxon>
        <taxon>Charophyceae</taxon>
        <taxon>Charales</taxon>
        <taxon>Characeae</taxon>
        <taxon>Chara</taxon>
    </lineage>
</organism>
<dbReference type="SUPFAM" id="SSF54236">
    <property type="entry name" value="Ubiquitin-like"/>
    <property type="match status" value="1"/>
</dbReference>
<evidence type="ECO:0000256" key="1">
    <source>
        <dbReference type="ARBA" id="ARBA00000885"/>
    </source>
</evidence>
<dbReference type="InterPro" id="IPR000569">
    <property type="entry name" value="HECT_dom"/>
</dbReference>
<dbReference type="InterPro" id="IPR050409">
    <property type="entry name" value="E3_ubiq-protein_ligase"/>
</dbReference>
<feature type="active site" description="Glycyl thioester intermediate" evidence="6">
    <location>
        <position position="1264"/>
    </location>
</feature>
<dbReference type="InterPro" id="IPR035983">
    <property type="entry name" value="Hect_E3_ubiquitin_ligase"/>
</dbReference>
<dbReference type="Pfam" id="PF00240">
    <property type="entry name" value="ubiquitin"/>
    <property type="match status" value="1"/>
</dbReference>
<comment type="catalytic activity">
    <reaction evidence="1">
        <text>S-ubiquitinyl-[E2 ubiquitin-conjugating enzyme]-L-cysteine + [acceptor protein]-L-lysine = [E2 ubiquitin-conjugating enzyme]-L-cysteine + N(6)-ubiquitinyl-[acceptor protein]-L-lysine.</text>
        <dbReference type="EC" id="2.3.2.26"/>
    </reaction>
</comment>
<dbReference type="InterPro" id="IPR019956">
    <property type="entry name" value="Ubiquitin_dom"/>
</dbReference>
<evidence type="ECO:0000259" key="8">
    <source>
        <dbReference type="PROSITE" id="PS50053"/>
    </source>
</evidence>
<name>A0A388K269_CHABU</name>
<sequence>MEGTGLACSSRAVLTQLGKRRVGGGARLDSEEPSSADDGLGLHVSAVGESRPWKVRRAVTRSLGFPSPRATLPTVSHAAEVLGDFHELSGEPVEQSGPDDNPPLSDVIAGSGFVSGQTHPRVQSQTQAQSEATEERIAIGRQEATVAAGVWSLEGAVGVLEEVRVLEGVVSPAVTAVGKSDVAGPVRTKDQQLICFFICTCQDERTLVVRASRGQTVEELYEHIRSRTGIPIAEQRLLYRGRQLNGCSTLEECGVDNDATLYLVLRLRSTTCPDVWRMVQDINDTVCCLRALDHQQLDTDTPPNIRLPSSQEISSLFQFDGGSNDDCDSLISEAKVKWLHERVTKLFRRFLANAMTHGNSTTTLGGYIEAFRVAGGATALVNLLASSSSLFQQEAACMIHCFTDENCLVFYYPECNNQIVVRRFLDCSGPLLIDICNILEAKLPEHPLNQECCSALVHWLETSTNYYHDFYVDVSAEWLADHLSPLFQKVSRSLMRSIREITALMSGASQDMEHPLQKTDAECFSTLAVTIFKLSFDCTDGRGAWLSKLELCDLFQGKVETGHGRSKESGTCGYECNTSVMVQEASRLSSQTIHPGGAGVSRSIAGPVDENVDDERVLGYRPSLNSTEEMKSTLSAKQQAEKQVLGICDKVCSCADASGKSGTKEIGHPDQSPCAQSCSSMSHRPWRANSEQLKVFQEDDAHGRGHDNGWLQEREAAWLKNLLRSVGEPGGGLGSETGEQKIHGPPLPSTHGEGRGADRTVCKMTKTIPEVVMGTSSGSAGRIRRDYAASSTGRSERRTATGTGTESKWVPCLFIQMLADLDLCLDEAEKFAHRLEVLQSVLVDHGLRGDAHGVRSAAGEMSTGIGSGTSPQQHASGESGSSIGISSGAQAAVAGIARRQTTSAAVGPSASQQSRIAHLPAAIKSTMPTILKGIHAIGSRSPLLTKFLLIVLKRNKRVLNSFMKTSHLCPGGDLWWLLEHRHLLDFAMKKEHAFSLLPCPTENQSERHLVQVSRGPQLLEEAFNQIMYTDAESLKEGLVVQFAMEEGAGIGVLREWFMLMSREIFNQENALFLACTRDRKRFFPNSLSRINPGHLAYFRFCGRDACSDQWISVSSIVGQVDSSNRQQFVDLLVNKRLVAPMLPQAQAFAKGFSDLMDNGMQLSHFLQPLELEDLDLVIYGEEKDIDIDDWKAHTTYHGHLSSSHVISLFWQVVTAMTPEERRRLLYFVTAIARLPSEGFAGLSSRFHIHRAYTDGNHLPTAHTCFQQLLLPMYQSFRVMHDRLHAVIADHAVQGFGFI</sequence>
<feature type="domain" description="HECT" evidence="9">
    <location>
        <begin position="1030"/>
        <end position="1103"/>
    </location>
</feature>
<dbReference type="Pfam" id="PF00632">
    <property type="entry name" value="HECT"/>
    <property type="match status" value="1"/>
</dbReference>
<dbReference type="PROSITE" id="PS50237">
    <property type="entry name" value="HECT"/>
    <property type="match status" value="2"/>
</dbReference>
<keyword evidence="11" id="KW-1185">Reference proteome</keyword>
<dbReference type="InterPro" id="IPR000626">
    <property type="entry name" value="Ubiquitin-like_dom"/>
</dbReference>
<dbReference type="EC" id="2.3.2.26" evidence="3"/>
<feature type="region of interest" description="Disordered" evidence="7">
    <location>
        <begin position="22"/>
        <end position="42"/>
    </location>
</feature>
<dbReference type="PROSITE" id="PS50053">
    <property type="entry name" value="UBIQUITIN_2"/>
    <property type="match status" value="1"/>
</dbReference>
<dbReference type="SUPFAM" id="SSF56204">
    <property type="entry name" value="Hect, E3 ligase catalytic domain"/>
    <property type="match status" value="1"/>
</dbReference>
<gene>
    <name evidence="10" type="ORF">CBR_g40851</name>
</gene>
<dbReference type="GO" id="GO:0061630">
    <property type="term" value="F:ubiquitin protein ligase activity"/>
    <property type="evidence" value="ECO:0007669"/>
    <property type="project" value="UniProtKB-EC"/>
</dbReference>
<keyword evidence="4" id="KW-0808">Transferase</keyword>
<comment type="caution">
    <text evidence="10">The sequence shown here is derived from an EMBL/GenBank/DDBJ whole genome shotgun (WGS) entry which is preliminary data.</text>
</comment>
<evidence type="ECO:0000259" key="9">
    <source>
        <dbReference type="PROSITE" id="PS50237"/>
    </source>
</evidence>
<dbReference type="PRINTS" id="PR00348">
    <property type="entry name" value="UBIQUITIN"/>
</dbReference>
<keyword evidence="5 6" id="KW-0833">Ubl conjugation pathway</keyword>
<comment type="caution">
    <text evidence="6">Lacks conserved residue(s) required for the propagation of feature annotation.</text>
</comment>
<evidence type="ECO:0000313" key="11">
    <source>
        <dbReference type="Proteomes" id="UP000265515"/>
    </source>
</evidence>
<evidence type="ECO:0000256" key="4">
    <source>
        <dbReference type="ARBA" id="ARBA00022679"/>
    </source>
</evidence>
<feature type="domain" description="HECT" evidence="9">
    <location>
        <begin position="1120"/>
        <end position="1298"/>
    </location>
</feature>
<dbReference type="Gene3D" id="3.90.1750.10">
    <property type="entry name" value="Hect, E3 ligase catalytic domains"/>
    <property type="match status" value="1"/>
</dbReference>
<dbReference type="GO" id="GO:0006511">
    <property type="term" value="P:ubiquitin-dependent protein catabolic process"/>
    <property type="evidence" value="ECO:0007669"/>
    <property type="project" value="TreeGrafter"/>
</dbReference>
<dbReference type="PANTHER" id="PTHR11254:SF424">
    <property type="entry name" value="E3 UBIQUITIN-PROTEIN LIGASE UPL5"/>
    <property type="match status" value="1"/>
</dbReference>
<dbReference type="SMART" id="SM00213">
    <property type="entry name" value="UBQ"/>
    <property type="match status" value="1"/>
</dbReference>
<feature type="region of interest" description="Disordered" evidence="7">
    <location>
        <begin position="854"/>
        <end position="883"/>
    </location>
</feature>
<dbReference type="OrthoDB" id="8068875at2759"/>
<accession>A0A388K269</accession>
<evidence type="ECO:0000256" key="3">
    <source>
        <dbReference type="ARBA" id="ARBA00012485"/>
    </source>
</evidence>
<dbReference type="GO" id="GO:0005737">
    <property type="term" value="C:cytoplasm"/>
    <property type="evidence" value="ECO:0007669"/>
    <property type="project" value="TreeGrafter"/>
</dbReference>
<protein>
    <recommendedName>
        <fullName evidence="3">HECT-type E3 ubiquitin transferase</fullName>
        <ecNumber evidence="3">2.3.2.26</ecNumber>
    </recommendedName>
</protein>
<feature type="domain" description="Ubiquitin-like" evidence="8">
    <location>
        <begin position="194"/>
        <end position="270"/>
    </location>
</feature>
<dbReference type="STRING" id="69332.A0A388K269"/>
<dbReference type="EMBL" id="BFEA01000047">
    <property type="protein sequence ID" value="GBG64152.1"/>
    <property type="molecule type" value="Genomic_DNA"/>
</dbReference>
<reference evidence="10 11" key="1">
    <citation type="journal article" date="2018" name="Cell">
        <title>The Chara Genome: Secondary Complexity and Implications for Plant Terrestrialization.</title>
        <authorList>
            <person name="Nishiyama T."/>
            <person name="Sakayama H."/>
            <person name="Vries J.D."/>
            <person name="Buschmann H."/>
            <person name="Saint-Marcoux D."/>
            <person name="Ullrich K.K."/>
            <person name="Haas F.B."/>
            <person name="Vanderstraeten L."/>
            <person name="Becker D."/>
            <person name="Lang D."/>
            <person name="Vosolsobe S."/>
            <person name="Rombauts S."/>
            <person name="Wilhelmsson P.K.I."/>
            <person name="Janitza P."/>
            <person name="Kern R."/>
            <person name="Heyl A."/>
            <person name="Rumpler F."/>
            <person name="Villalobos L.I.A.C."/>
            <person name="Clay J.M."/>
            <person name="Skokan R."/>
            <person name="Toyoda A."/>
            <person name="Suzuki Y."/>
            <person name="Kagoshima H."/>
            <person name="Schijlen E."/>
            <person name="Tajeshwar N."/>
            <person name="Catarino B."/>
            <person name="Hetherington A.J."/>
            <person name="Saltykova A."/>
            <person name="Bonnot C."/>
            <person name="Breuninger H."/>
            <person name="Symeonidi A."/>
            <person name="Radhakrishnan G.V."/>
            <person name="Van Nieuwerburgh F."/>
            <person name="Deforce D."/>
            <person name="Chang C."/>
            <person name="Karol K.G."/>
            <person name="Hedrich R."/>
            <person name="Ulvskov P."/>
            <person name="Glockner G."/>
            <person name="Delwiche C.F."/>
            <person name="Petrasek J."/>
            <person name="Van de Peer Y."/>
            <person name="Friml J."/>
            <person name="Beilby M."/>
            <person name="Dolan L."/>
            <person name="Kohara Y."/>
            <person name="Sugano S."/>
            <person name="Fujiyama A."/>
            <person name="Delaux P.-M."/>
            <person name="Quint M."/>
            <person name="TheiBen G."/>
            <person name="Hagemann M."/>
            <person name="Harholt J."/>
            <person name="Dunand C."/>
            <person name="Zachgo S."/>
            <person name="Langdale J."/>
            <person name="Maumus F."/>
            <person name="Straeten D.V.D."/>
            <person name="Gould S.B."/>
            <person name="Rensing S.A."/>
        </authorList>
    </citation>
    <scope>NUCLEOTIDE SEQUENCE [LARGE SCALE GENOMIC DNA]</scope>
    <source>
        <strain evidence="10 11">S276</strain>
    </source>
</reference>
<comment type="pathway">
    <text evidence="2">Protein modification; protein ubiquitination.</text>
</comment>
<dbReference type="SMART" id="SM00119">
    <property type="entry name" value="HECTc"/>
    <property type="match status" value="1"/>
</dbReference>
<dbReference type="Gene3D" id="3.30.2410.10">
    <property type="entry name" value="Hect, E3 ligase catalytic domain"/>
    <property type="match status" value="1"/>
</dbReference>
<dbReference type="Gene3D" id="3.10.20.90">
    <property type="entry name" value="Phosphatidylinositol 3-kinase Catalytic Subunit, Chain A, domain 1"/>
    <property type="match status" value="1"/>
</dbReference>
<feature type="region of interest" description="Disordered" evidence="7">
    <location>
        <begin position="729"/>
        <end position="756"/>
    </location>
</feature>
<dbReference type="CDD" id="cd17039">
    <property type="entry name" value="Ubl_ubiquitin_like"/>
    <property type="match status" value="1"/>
</dbReference>
<evidence type="ECO:0000313" key="10">
    <source>
        <dbReference type="EMBL" id="GBG64152.1"/>
    </source>
</evidence>
<dbReference type="Proteomes" id="UP000265515">
    <property type="component" value="Unassembled WGS sequence"/>
</dbReference>
<dbReference type="PANTHER" id="PTHR11254">
    <property type="entry name" value="HECT DOMAIN UBIQUITIN-PROTEIN LIGASE"/>
    <property type="match status" value="1"/>
</dbReference>
<evidence type="ECO:0000256" key="2">
    <source>
        <dbReference type="ARBA" id="ARBA00004906"/>
    </source>
</evidence>